<dbReference type="Proteomes" id="UP001272137">
    <property type="component" value="Unassembled WGS sequence"/>
</dbReference>
<gene>
    <name evidence="1" type="ORF">C7S16_7115</name>
</gene>
<proteinExistence type="predicted"/>
<evidence type="ECO:0000313" key="2">
    <source>
        <dbReference type="Proteomes" id="UP001272137"/>
    </source>
</evidence>
<name>A0AAW9CT48_BURTH</name>
<accession>A0AAW9CT48</accession>
<comment type="caution">
    <text evidence="1">The sequence shown here is derived from an EMBL/GenBank/DDBJ whole genome shotgun (WGS) entry which is preliminary data.</text>
</comment>
<sequence length="64" mass="7380">MLRFGVVDAPQRGLVLKAETSAYCPRRSAKLSFTRDWLAIRLVSGWVRRRTLHAAEASLREPRR</sequence>
<protein>
    <submittedName>
        <fullName evidence="1">Uncharacterized protein</fullName>
    </submittedName>
</protein>
<dbReference type="AlphaFoldDB" id="A0AAW9CT48"/>
<dbReference type="RefSeq" id="WP_025405565.1">
    <property type="nucleotide sequence ID" value="NZ_CP013410.1"/>
</dbReference>
<reference evidence="1" key="1">
    <citation type="submission" date="2018-08" db="EMBL/GenBank/DDBJ databases">
        <title>Identification of Burkholderia cepacia strains that express a Burkholderia pseudomallei-like capsular polysaccharide.</title>
        <authorList>
            <person name="Burtnick M.N."/>
            <person name="Vongsouvath M."/>
            <person name="Newton P."/>
            <person name="Wuthiekanun V."/>
            <person name="Limmathurotsakul D."/>
            <person name="Brett P.J."/>
            <person name="Chantratita N."/>
            <person name="Dance D.A."/>
        </authorList>
    </citation>
    <scope>NUCLEOTIDE SEQUENCE</scope>
    <source>
        <strain evidence="1">SBXCC001</strain>
    </source>
</reference>
<organism evidence="1 2">
    <name type="scientific">Burkholderia thailandensis</name>
    <dbReference type="NCBI Taxonomy" id="57975"/>
    <lineage>
        <taxon>Bacteria</taxon>
        <taxon>Pseudomonadati</taxon>
        <taxon>Pseudomonadota</taxon>
        <taxon>Betaproteobacteria</taxon>
        <taxon>Burkholderiales</taxon>
        <taxon>Burkholderiaceae</taxon>
        <taxon>Burkholderia</taxon>
        <taxon>pseudomallei group</taxon>
    </lineage>
</organism>
<evidence type="ECO:0000313" key="1">
    <source>
        <dbReference type="EMBL" id="MDW9252283.1"/>
    </source>
</evidence>
<dbReference type="EMBL" id="QXCT01000001">
    <property type="protein sequence ID" value="MDW9252283.1"/>
    <property type="molecule type" value="Genomic_DNA"/>
</dbReference>